<gene>
    <name evidence="1" type="ORF">T03_1456</name>
</gene>
<dbReference type="AlphaFoldDB" id="A0A0V0YXD0"/>
<sequence length="41" mass="4729">MLTVAAQMFIAVWKQNAAEDLLAKIRRLWEHYGGIKQNSLL</sequence>
<dbReference type="EMBL" id="JYDI01005657">
    <property type="protein sequence ID" value="KRY04442.1"/>
    <property type="molecule type" value="Genomic_DNA"/>
</dbReference>
<accession>A0A0V0YXD0</accession>
<evidence type="ECO:0000313" key="1">
    <source>
        <dbReference type="EMBL" id="KRY04442.1"/>
    </source>
</evidence>
<dbReference type="Proteomes" id="UP000054653">
    <property type="component" value="Unassembled WGS sequence"/>
</dbReference>
<protein>
    <submittedName>
        <fullName evidence="1">Uncharacterized protein</fullName>
    </submittedName>
</protein>
<organism evidence="1 2">
    <name type="scientific">Trichinella britovi</name>
    <name type="common">Parasitic roundworm</name>
    <dbReference type="NCBI Taxonomy" id="45882"/>
    <lineage>
        <taxon>Eukaryota</taxon>
        <taxon>Metazoa</taxon>
        <taxon>Ecdysozoa</taxon>
        <taxon>Nematoda</taxon>
        <taxon>Enoplea</taxon>
        <taxon>Dorylaimia</taxon>
        <taxon>Trichinellida</taxon>
        <taxon>Trichinellidae</taxon>
        <taxon>Trichinella</taxon>
    </lineage>
</organism>
<reference evidence="1 2" key="1">
    <citation type="submission" date="2015-01" db="EMBL/GenBank/DDBJ databases">
        <title>Evolution of Trichinella species and genotypes.</title>
        <authorList>
            <person name="Korhonen P.K."/>
            <person name="Edoardo P."/>
            <person name="Giuseppe L.R."/>
            <person name="Gasser R.B."/>
        </authorList>
    </citation>
    <scope>NUCLEOTIDE SEQUENCE [LARGE SCALE GENOMIC DNA]</scope>
    <source>
        <strain evidence="1">ISS120</strain>
    </source>
</reference>
<proteinExistence type="predicted"/>
<comment type="caution">
    <text evidence="1">The sequence shown here is derived from an EMBL/GenBank/DDBJ whole genome shotgun (WGS) entry which is preliminary data.</text>
</comment>
<keyword evidence="2" id="KW-1185">Reference proteome</keyword>
<evidence type="ECO:0000313" key="2">
    <source>
        <dbReference type="Proteomes" id="UP000054653"/>
    </source>
</evidence>
<name>A0A0V0YXD0_TRIBR</name>